<dbReference type="InterPro" id="IPR003661">
    <property type="entry name" value="HisK_dim/P_dom"/>
</dbReference>
<evidence type="ECO:0000313" key="18">
    <source>
        <dbReference type="Proteomes" id="UP000184603"/>
    </source>
</evidence>
<dbReference type="InterPro" id="IPR036890">
    <property type="entry name" value="HATPase_C_sf"/>
</dbReference>
<dbReference type="RefSeq" id="WP_073614684.1">
    <property type="nucleotide sequence ID" value="NZ_FRFE01000016.1"/>
</dbReference>
<organism evidence="17 18">
    <name type="scientific">Desulfopila aestuarii DSM 18488</name>
    <dbReference type="NCBI Taxonomy" id="1121416"/>
    <lineage>
        <taxon>Bacteria</taxon>
        <taxon>Pseudomonadati</taxon>
        <taxon>Thermodesulfobacteriota</taxon>
        <taxon>Desulfobulbia</taxon>
        <taxon>Desulfobulbales</taxon>
        <taxon>Desulfocapsaceae</taxon>
        <taxon>Desulfopila</taxon>
    </lineage>
</organism>
<dbReference type="InterPro" id="IPR003594">
    <property type="entry name" value="HATPase_dom"/>
</dbReference>
<sequence>MTIFTSSIRRQLLFLFSIIMLPVLVHLWYAGYAQRQQALNYAELQVDSSMRIFSDRQQLLVEKTRNLLAVLSRMPDVANGTDSNCSATLAAMHGSYPEYSTMVVANLDGIINCCSLPLPKPLNVKDRQWYQRALSTRQFVVGNFIISRSSGKASLPFAYPVFNKDGSLHAILGAALDLSNYDRFFQDSPLPQSSQILITDRNGTILYTAGLGSEPSGKNIASVQFLPPFDESADNSIITRLRHGEYFYWRRNITLENEPNAISLVVGIPQNTLFSESNTKQAIHFFALSALLILMAGFAWYYGSRLLITPIRLLVEQTRKISAGKLETDGPETQLTGEFRLLANSFTAMTGQLVQREKERNAAEQALRESEQRYRALFEQNPVSLWEEDLSVLKGYLDNLSESGVTDFHAYFEDNPEQIQKCLQMVTILHVNQATLTLYEAESEEDLLGSLNKIIPPSSEHLMKSELAAIAKGTPFAIEVENVTLGGRVFPALINSALPVGYERSWARVFVSVFDLTERYHIERQRKELERQLMLAQKMETVGTLAGGIAHDFNNILSPIIGYSELSLVGNDLTPVTRSHLTNILNAARRAKEMVHQILAFSRRQESSKALVSLTAITKEVLDLLRSSIPTTISIRAELAKGLRPIYGDGSRIHQVLMNLCTNSYHALKATGGTITVGVSDGPLQENSDPVRSKPHLLLFVEDNGPGIPYELQEKIFDPFFTTKGPGEGSGMGLAVVHGIIKDHGGIIELVSTPEQGTRFNIYLPCGEEDEQIEQQVSCELYPTGNERIMLIDDEESLVHMVREMLIKLGYNVSGYTSSLEALQAFRGASASVDLLLTDQTMPELTGVETAREMLAIRPDLPIILYTGYSETASPEQATQMGIRKFLYKPLSISQLAGAVREVLDTPA</sequence>
<dbReference type="Pfam" id="PF02518">
    <property type="entry name" value="HATPase_c"/>
    <property type="match status" value="1"/>
</dbReference>
<evidence type="ECO:0000256" key="5">
    <source>
        <dbReference type="ARBA" id="ARBA00022553"/>
    </source>
</evidence>
<evidence type="ECO:0000256" key="9">
    <source>
        <dbReference type="ARBA" id="ARBA00022989"/>
    </source>
</evidence>
<protein>
    <recommendedName>
        <fullName evidence="3">histidine kinase</fullName>
        <ecNumber evidence="3">2.7.13.3</ecNumber>
    </recommendedName>
</protein>
<dbReference type="GO" id="GO:0000155">
    <property type="term" value="F:phosphorelay sensor kinase activity"/>
    <property type="evidence" value="ECO:0007669"/>
    <property type="project" value="InterPro"/>
</dbReference>
<dbReference type="SUPFAM" id="SSF47384">
    <property type="entry name" value="Homodimeric domain of signal transducing histidine kinase"/>
    <property type="match status" value="1"/>
</dbReference>
<evidence type="ECO:0000256" key="1">
    <source>
        <dbReference type="ARBA" id="ARBA00000085"/>
    </source>
</evidence>
<feature type="domain" description="HAMP" evidence="16">
    <location>
        <begin position="305"/>
        <end position="358"/>
    </location>
</feature>
<feature type="domain" description="Response regulatory" evidence="15">
    <location>
        <begin position="788"/>
        <end position="904"/>
    </location>
</feature>
<evidence type="ECO:0000256" key="8">
    <source>
        <dbReference type="ARBA" id="ARBA00022777"/>
    </source>
</evidence>
<dbReference type="PROSITE" id="PS50110">
    <property type="entry name" value="RESPONSE_REGULATORY"/>
    <property type="match status" value="1"/>
</dbReference>
<feature type="coiled-coil region" evidence="12">
    <location>
        <begin position="353"/>
        <end position="380"/>
    </location>
</feature>
<reference evidence="17 18" key="1">
    <citation type="submission" date="2016-12" db="EMBL/GenBank/DDBJ databases">
        <authorList>
            <person name="Song W.-J."/>
            <person name="Kurnit D.M."/>
        </authorList>
    </citation>
    <scope>NUCLEOTIDE SEQUENCE [LARGE SCALE GENOMIC DNA]</scope>
    <source>
        <strain evidence="17 18">DSM 18488</strain>
    </source>
</reference>
<dbReference type="PROSITE" id="PS50885">
    <property type="entry name" value="HAMP"/>
    <property type="match status" value="1"/>
</dbReference>
<feature type="transmembrane region" description="Helical" evidence="13">
    <location>
        <begin position="282"/>
        <end position="302"/>
    </location>
</feature>
<keyword evidence="8 17" id="KW-0418">Kinase</keyword>
<keyword evidence="5 11" id="KW-0597">Phosphoprotein</keyword>
<dbReference type="PANTHER" id="PTHR43065:SF42">
    <property type="entry name" value="TWO-COMPONENT SENSOR PPRA"/>
    <property type="match status" value="1"/>
</dbReference>
<evidence type="ECO:0000313" key="17">
    <source>
        <dbReference type="EMBL" id="SHO50011.1"/>
    </source>
</evidence>
<dbReference type="Pfam" id="PF00512">
    <property type="entry name" value="HisKA"/>
    <property type="match status" value="1"/>
</dbReference>
<dbReference type="Gene3D" id="3.40.50.2300">
    <property type="match status" value="1"/>
</dbReference>
<dbReference type="Pfam" id="PF00672">
    <property type="entry name" value="HAMP"/>
    <property type="match status" value="1"/>
</dbReference>
<evidence type="ECO:0000256" key="13">
    <source>
        <dbReference type="SAM" id="Phobius"/>
    </source>
</evidence>
<comment type="catalytic activity">
    <reaction evidence="1">
        <text>ATP + protein L-histidine = ADP + protein N-phospho-L-histidine.</text>
        <dbReference type="EC" id="2.7.13.3"/>
    </reaction>
</comment>
<evidence type="ECO:0000256" key="7">
    <source>
        <dbReference type="ARBA" id="ARBA00022692"/>
    </source>
</evidence>
<dbReference type="InterPro" id="IPR033479">
    <property type="entry name" value="dCache_1"/>
</dbReference>
<dbReference type="InterPro" id="IPR001789">
    <property type="entry name" value="Sig_transdc_resp-reg_receiver"/>
</dbReference>
<dbReference type="PANTHER" id="PTHR43065">
    <property type="entry name" value="SENSOR HISTIDINE KINASE"/>
    <property type="match status" value="1"/>
</dbReference>
<keyword evidence="9 13" id="KW-1133">Transmembrane helix</keyword>
<accession>A0A1M7YBP8</accession>
<keyword evidence="10 13" id="KW-0472">Membrane</keyword>
<name>A0A1M7YBP8_9BACT</name>
<dbReference type="InterPro" id="IPR004358">
    <property type="entry name" value="Sig_transdc_His_kin-like_C"/>
</dbReference>
<dbReference type="SMART" id="SM00448">
    <property type="entry name" value="REC"/>
    <property type="match status" value="1"/>
</dbReference>
<dbReference type="InterPro" id="IPR005467">
    <property type="entry name" value="His_kinase_dom"/>
</dbReference>
<evidence type="ECO:0000256" key="10">
    <source>
        <dbReference type="ARBA" id="ARBA00023136"/>
    </source>
</evidence>
<dbReference type="CDD" id="cd00130">
    <property type="entry name" value="PAS"/>
    <property type="match status" value="1"/>
</dbReference>
<evidence type="ECO:0000256" key="6">
    <source>
        <dbReference type="ARBA" id="ARBA00022679"/>
    </source>
</evidence>
<dbReference type="InterPro" id="IPR036097">
    <property type="entry name" value="HisK_dim/P_sf"/>
</dbReference>
<gene>
    <name evidence="17" type="ORF">SAMN02745220_03215</name>
</gene>
<feature type="modified residue" description="4-aspartylphosphate" evidence="11">
    <location>
        <position position="839"/>
    </location>
</feature>
<dbReference type="PRINTS" id="PR00344">
    <property type="entry name" value="BCTRLSENSOR"/>
</dbReference>
<keyword evidence="18" id="KW-1185">Reference proteome</keyword>
<feature type="domain" description="Histidine kinase" evidence="14">
    <location>
        <begin position="548"/>
        <end position="768"/>
    </location>
</feature>
<dbReference type="CDD" id="cd12914">
    <property type="entry name" value="PDC1_DGC_like"/>
    <property type="match status" value="1"/>
</dbReference>
<evidence type="ECO:0000259" key="14">
    <source>
        <dbReference type="PROSITE" id="PS50109"/>
    </source>
</evidence>
<dbReference type="SMART" id="SM00388">
    <property type="entry name" value="HisKA"/>
    <property type="match status" value="1"/>
</dbReference>
<dbReference type="GO" id="GO:0005886">
    <property type="term" value="C:plasma membrane"/>
    <property type="evidence" value="ECO:0007669"/>
    <property type="project" value="UniProtKB-SubCell"/>
</dbReference>
<dbReference type="CDD" id="cd00082">
    <property type="entry name" value="HisKA"/>
    <property type="match status" value="1"/>
</dbReference>
<dbReference type="SMART" id="SM00387">
    <property type="entry name" value="HATPase_c"/>
    <property type="match status" value="1"/>
</dbReference>
<evidence type="ECO:0000259" key="16">
    <source>
        <dbReference type="PROSITE" id="PS50885"/>
    </source>
</evidence>
<feature type="transmembrane region" description="Helical" evidence="13">
    <location>
        <begin position="12"/>
        <end position="31"/>
    </location>
</feature>
<dbReference type="Gene3D" id="3.30.565.10">
    <property type="entry name" value="Histidine kinase-like ATPase, C-terminal domain"/>
    <property type="match status" value="1"/>
</dbReference>
<dbReference type="Proteomes" id="UP000184603">
    <property type="component" value="Unassembled WGS sequence"/>
</dbReference>
<dbReference type="SUPFAM" id="SSF158472">
    <property type="entry name" value="HAMP domain-like"/>
    <property type="match status" value="1"/>
</dbReference>
<evidence type="ECO:0000256" key="12">
    <source>
        <dbReference type="SAM" id="Coils"/>
    </source>
</evidence>
<dbReference type="Gene3D" id="1.10.287.130">
    <property type="match status" value="1"/>
</dbReference>
<keyword evidence="4" id="KW-1003">Cell membrane</keyword>
<dbReference type="CDD" id="cd00156">
    <property type="entry name" value="REC"/>
    <property type="match status" value="1"/>
</dbReference>
<dbReference type="Pfam" id="PF02743">
    <property type="entry name" value="dCache_1"/>
    <property type="match status" value="1"/>
</dbReference>
<evidence type="ECO:0000256" key="4">
    <source>
        <dbReference type="ARBA" id="ARBA00022475"/>
    </source>
</evidence>
<evidence type="ECO:0000256" key="3">
    <source>
        <dbReference type="ARBA" id="ARBA00012438"/>
    </source>
</evidence>
<keyword evidence="12" id="KW-0175">Coiled coil</keyword>
<dbReference type="CDD" id="cd06225">
    <property type="entry name" value="HAMP"/>
    <property type="match status" value="1"/>
</dbReference>
<dbReference type="AlphaFoldDB" id="A0A1M7YBP8"/>
<evidence type="ECO:0000259" key="15">
    <source>
        <dbReference type="PROSITE" id="PS50110"/>
    </source>
</evidence>
<evidence type="ECO:0000256" key="11">
    <source>
        <dbReference type="PROSITE-ProRule" id="PRU00169"/>
    </source>
</evidence>
<dbReference type="InterPro" id="IPR035965">
    <property type="entry name" value="PAS-like_dom_sf"/>
</dbReference>
<dbReference type="PROSITE" id="PS50109">
    <property type="entry name" value="HIS_KIN"/>
    <property type="match status" value="1"/>
</dbReference>
<dbReference type="Pfam" id="PF00072">
    <property type="entry name" value="Response_reg"/>
    <property type="match status" value="1"/>
</dbReference>
<dbReference type="InterPro" id="IPR011006">
    <property type="entry name" value="CheY-like_superfamily"/>
</dbReference>
<keyword evidence="7 13" id="KW-0812">Transmembrane</keyword>
<dbReference type="Gene3D" id="6.10.340.10">
    <property type="match status" value="1"/>
</dbReference>
<dbReference type="OrthoDB" id="5522918at2"/>
<dbReference type="SMART" id="SM00304">
    <property type="entry name" value="HAMP"/>
    <property type="match status" value="1"/>
</dbReference>
<keyword evidence="6" id="KW-0808">Transferase</keyword>
<dbReference type="InterPro" id="IPR003660">
    <property type="entry name" value="HAMP_dom"/>
</dbReference>
<evidence type="ECO:0000256" key="2">
    <source>
        <dbReference type="ARBA" id="ARBA00004651"/>
    </source>
</evidence>
<dbReference type="EC" id="2.7.13.3" evidence="3"/>
<dbReference type="InterPro" id="IPR000014">
    <property type="entry name" value="PAS"/>
</dbReference>
<dbReference type="STRING" id="1121416.SAMN02745220_03215"/>
<dbReference type="SUPFAM" id="SSF55874">
    <property type="entry name" value="ATPase domain of HSP90 chaperone/DNA topoisomerase II/histidine kinase"/>
    <property type="match status" value="1"/>
</dbReference>
<dbReference type="Gene3D" id="3.30.450.20">
    <property type="entry name" value="PAS domain"/>
    <property type="match status" value="2"/>
</dbReference>
<dbReference type="SUPFAM" id="SSF52172">
    <property type="entry name" value="CheY-like"/>
    <property type="match status" value="1"/>
</dbReference>
<proteinExistence type="predicted"/>
<comment type="subcellular location">
    <subcellularLocation>
        <location evidence="2">Cell membrane</location>
        <topology evidence="2">Multi-pass membrane protein</topology>
    </subcellularLocation>
</comment>
<dbReference type="EMBL" id="FRFE01000016">
    <property type="protein sequence ID" value="SHO50011.1"/>
    <property type="molecule type" value="Genomic_DNA"/>
</dbReference>
<dbReference type="SUPFAM" id="SSF55785">
    <property type="entry name" value="PYP-like sensor domain (PAS domain)"/>
    <property type="match status" value="1"/>
</dbReference>